<accession>A0A0F9P3T9</accession>
<proteinExistence type="inferred from homology"/>
<keyword evidence="4" id="KW-0479">Metal-binding</keyword>
<dbReference type="GO" id="GO:0016625">
    <property type="term" value="F:oxidoreductase activity, acting on the aldehyde or oxo group of donors, iron-sulfur protein as acceptor"/>
    <property type="evidence" value="ECO:0007669"/>
    <property type="project" value="InterPro"/>
</dbReference>
<comment type="similarity">
    <text evidence="2">Belongs to the AOR/FOR family.</text>
</comment>
<dbReference type="SUPFAM" id="SSF48310">
    <property type="entry name" value="Aldehyde ferredoxin oxidoreductase, C-terminal domains"/>
    <property type="match status" value="1"/>
</dbReference>
<dbReference type="InterPro" id="IPR051919">
    <property type="entry name" value="W-dependent_AOR"/>
</dbReference>
<evidence type="ECO:0000256" key="1">
    <source>
        <dbReference type="ARBA" id="ARBA00001966"/>
    </source>
</evidence>
<evidence type="ECO:0000256" key="3">
    <source>
        <dbReference type="ARBA" id="ARBA00022485"/>
    </source>
</evidence>
<keyword evidence="6" id="KW-0408">Iron</keyword>
<feature type="region of interest" description="Disordered" evidence="9">
    <location>
        <begin position="262"/>
        <end position="291"/>
    </location>
</feature>
<dbReference type="Pfam" id="PF01314">
    <property type="entry name" value="AFOR_C"/>
    <property type="match status" value="1"/>
</dbReference>
<dbReference type="GO" id="GO:0009055">
    <property type="term" value="F:electron transfer activity"/>
    <property type="evidence" value="ECO:0007669"/>
    <property type="project" value="InterPro"/>
</dbReference>
<comment type="caution">
    <text evidence="11">The sequence shown here is derived from an EMBL/GenBank/DDBJ whole genome shotgun (WGS) entry which is preliminary data.</text>
</comment>
<dbReference type="InterPro" id="IPR001203">
    <property type="entry name" value="OxRdtase_Ald_Fedxn_C"/>
</dbReference>
<comment type="cofactor">
    <cofactor evidence="1">
        <name>[4Fe-4S] cluster</name>
        <dbReference type="ChEBI" id="CHEBI:49883"/>
    </cofactor>
</comment>
<dbReference type="PANTHER" id="PTHR30038:SF0">
    <property type="entry name" value="TUNGSTEN-CONTAINING ALDEHYDE FERREDOXIN OXIDOREDUCTASE"/>
    <property type="match status" value="1"/>
</dbReference>
<dbReference type="InterPro" id="IPR013983">
    <property type="entry name" value="Ald_Fedxn_OxRdtase_N"/>
</dbReference>
<organism evidence="11">
    <name type="scientific">marine sediment metagenome</name>
    <dbReference type="NCBI Taxonomy" id="412755"/>
    <lineage>
        <taxon>unclassified sequences</taxon>
        <taxon>metagenomes</taxon>
        <taxon>ecological metagenomes</taxon>
    </lineage>
</organism>
<dbReference type="Gene3D" id="1.10.599.10">
    <property type="entry name" value="Aldehyde Ferredoxin Oxidoreductase Protein, subunit A, domain 3"/>
    <property type="match status" value="1"/>
</dbReference>
<dbReference type="InterPro" id="IPR013985">
    <property type="entry name" value="Ald_Fedxn_OxRdtase_dom3"/>
</dbReference>
<dbReference type="GO" id="GO:0046872">
    <property type="term" value="F:metal ion binding"/>
    <property type="evidence" value="ECO:0007669"/>
    <property type="project" value="UniProtKB-KW"/>
</dbReference>
<dbReference type="InterPro" id="IPR036503">
    <property type="entry name" value="Ald_Fedxn_OxRdtase_N_sf"/>
</dbReference>
<evidence type="ECO:0000256" key="6">
    <source>
        <dbReference type="ARBA" id="ARBA00023004"/>
    </source>
</evidence>
<keyword evidence="5" id="KW-0560">Oxidoreductase</keyword>
<dbReference type="GO" id="GO:0051539">
    <property type="term" value="F:4 iron, 4 sulfur cluster binding"/>
    <property type="evidence" value="ECO:0007669"/>
    <property type="project" value="UniProtKB-KW"/>
</dbReference>
<evidence type="ECO:0000256" key="7">
    <source>
        <dbReference type="ARBA" id="ARBA00023014"/>
    </source>
</evidence>
<dbReference type="AlphaFoldDB" id="A0A0F9P3T9"/>
<dbReference type="InterPro" id="IPR013984">
    <property type="entry name" value="Ald_Fedxn_OxRdtase_dom2"/>
</dbReference>
<dbReference type="Gene3D" id="1.10.569.10">
    <property type="entry name" value="Aldehyde Ferredoxin Oxidoreductase Protein, subunit A, domain 2"/>
    <property type="match status" value="1"/>
</dbReference>
<name>A0A0F9P3T9_9ZZZZ</name>
<dbReference type="PANTHER" id="PTHR30038">
    <property type="entry name" value="ALDEHYDE FERREDOXIN OXIDOREDUCTASE"/>
    <property type="match status" value="1"/>
</dbReference>
<feature type="compositionally biased region" description="Polar residues" evidence="9">
    <location>
        <begin position="264"/>
        <end position="278"/>
    </location>
</feature>
<dbReference type="InterPro" id="IPR036021">
    <property type="entry name" value="Tungsten_al_ferr_oxy-like_C"/>
</dbReference>
<reference evidence="11" key="1">
    <citation type="journal article" date="2015" name="Nature">
        <title>Complex archaea that bridge the gap between prokaryotes and eukaryotes.</title>
        <authorList>
            <person name="Spang A."/>
            <person name="Saw J.H."/>
            <person name="Jorgensen S.L."/>
            <person name="Zaremba-Niedzwiedzka K."/>
            <person name="Martijn J."/>
            <person name="Lind A.E."/>
            <person name="van Eijk R."/>
            <person name="Schleper C."/>
            <person name="Guy L."/>
            <person name="Ettema T.J."/>
        </authorList>
    </citation>
    <scope>NUCLEOTIDE SEQUENCE</scope>
</reference>
<dbReference type="SMART" id="SM00790">
    <property type="entry name" value="AFOR_N"/>
    <property type="match status" value="1"/>
</dbReference>
<gene>
    <name evidence="11" type="ORF">LCGC14_1261710</name>
</gene>
<keyword evidence="3" id="KW-0004">4Fe-4S</keyword>
<dbReference type="EMBL" id="LAZR01007000">
    <property type="protein sequence ID" value="KKM88142.1"/>
    <property type="molecule type" value="Genomic_DNA"/>
</dbReference>
<evidence type="ECO:0000256" key="5">
    <source>
        <dbReference type="ARBA" id="ARBA00023002"/>
    </source>
</evidence>
<sequence length="578" mass="60892">MSKKILRVNMSSLEAKYEDLPEIYAAVGGRGLTSAIVAAEVPPKCHPLGPNNKIVFAPGLVTGTSAPSSGRISVGGKSPLTGGIKEANAGSNFAQKLARLRIAAIVVEGQNKGDDRYLLKVSNNGSELINANKWSGKGLYEVYKEIFAEYGKNIGISGVGIAGQILGADSGVAFNDPEGLPSRYAGRGGLGAVMSSRGLNFIVVDDDGAPGVEIKDEETFKKGTEKLLKALTTHDLTKPGGALNSYGTSVLVNIINEAGGLPQRNFSSGQDDNSSKVSGESKAEAIKKRGGVRPHQCSPGCVIQCSEVWTKPDGSDPVGVLEYESVWALGPNCGIYDLEFIGELTRACNDLGLDTIEAGNTIAVAMEGGLAKFGDGNKALELLEEVRKVTHLGRIIANGTETMGKILGVVRVPISKGQAFPAYDPRTIKGIGVTYATTPMGADHTAGYAIFTEILGVGGQADPRDPKKSVLSRNLQTSTAFIDASGYCLFIAFSVLDIPEGLEGAVESINGVLGLNLTVADIPGIGMGILKTEIEFNKAAGLTSLDDRLPEFLRTEKLPPYNEVWNVPDDELDKVFDF</sequence>
<evidence type="ECO:0000313" key="11">
    <source>
        <dbReference type="EMBL" id="KKM88142.1"/>
    </source>
</evidence>
<dbReference type="SUPFAM" id="SSF56228">
    <property type="entry name" value="Aldehyde ferredoxin oxidoreductase, N-terminal domain"/>
    <property type="match status" value="1"/>
</dbReference>
<evidence type="ECO:0000256" key="2">
    <source>
        <dbReference type="ARBA" id="ARBA00011032"/>
    </source>
</evidence>
<evidence type="ECO:0000256" key="8">
    <source>
        <dbReference type="ARBA" id="ARBA00049934"/>
    </source>
</evidence>
<evidence type="ECO:0000259" key="10">
    <source>
        <dbReference type="SMART" id="SM00790"/>
    </source>
</evidence>
<evidence type="ECO:0000256" key="4">
    <source>
        <dbReference type="ARBA" id="ARBA00022723"/>
    </source>
</evidence>
<feature type="domain" description="Aldehyde ferredoxin oxidoreductase N-terminal" evidence="10">
    <location>
        <begin position="1"/>
        <end position="208"/>
    </location>
</feature>
<protein>
    <recommendedName>
        <fullName evidence="10">Aldehyde ferredoxin oxidoreductase N-terminal domain-containing protein</fullName>
    </recommendedName>
</protein>
<comment type="cofactor">
    <cofactor evidence="8">
        <name>tungstopterin</name>
        <dbReference type="ChEBI" id="CHEBI:30402"/>
    </cofactor>
</comment>
<dbReference type="Pfam" id="PF02730">
    <property type="entry name" value="AFOR_N"/>
    <property type="match status" value="1"/>
</dbReference>
<evidence type="ECO:0000256" key="9">
    <source>
        <dbReference type="SAM" id="MobiDB-lite"/>
    </source>
</evidence>
<dbReference type="Gene3D" id="3.60.9.10">
    <property type="entry name" value="Aldehyde ferredoxin oxidoreductase, N-terminal domain"/>
    <property type="match status" value="1"/>
</dbReference>
<keyword evidence="7" id="KW-0411">Iron-sulfur</keyword>